<accession>A0A6L3T766</accession>
<proteinExistence type="predicted"/>
<organism evidence="1 2">
    <name type="scientific">Methylobacterium soli</name>
    <dbReference type="NCBI Taxonomy" id="553447"/>
    <lineage>
        <taxon>Bacteria</taxon>
        <taxon>Pseudomonadati</taxon>
        <taxon>Pseudomonadota</taxon>
        <taxon>Alphaproteobacteria</taxon>
        <taxon>Hyphomicrobiales</taxon>
        <taxon>Methylobacteriaceae</taxon>
        <taxon>Methylobacterium</taxon>
    </lineage>
</organism>
<reference evidence="1 2" key="1">
    <citation type="submission" date="2019-09" db="EMBL/GenBank/DDBJ databases">
        <title>YIM 48816 draft genome.</title>
        <authorList>
            <person name="Jiang L."/>
        </authorList>
    </citation>
    <scope>NUCLEOTIDE SEQUENCE [LARGE SCALE GENOMIC DNA]</scope>
    <source>
        <strain evidence="1 2">YIM 48816</strain>
    </source>
</reference>
<dbReference type="Proteomes" id="UP000474159">
    <property type="component" value="Unassembled WGS sequence"/>
</dbReference>
<evidence type="ECO:0000313" key="1">
    <source>
        <dbReference type="EMBL" id="KAB1079348.1"/>
    </source>
</evidence>
<comment type="caution">
    <text evidence="1">The sequence shown here is derived from an EMBL/GenBank/DDBJ whole genome shotgun (WGS) entry which is preliminary data.</text>
</comment>
<dbReference type="AlphaFoldDB" id="A0A6L3T766"/>
<evidence type="ECO:0000313" key="2">
    <source>
        <dbReference type="Proteomes" id="UP000474159"/>
    </source>
</evidence>
<keyword evidence="2" id="KW-1185">Reference proteome</keyword>
<name>A0A6L3T766_9HYPH</name>
<gene>
    <name evidence="1" type="ORF">F6X53_11100</name>
</gene>
<sequence>MTRISSDLPDGVQRLLVWCSLGCALVRDGRGWRLDVPGGLPIARRPFPKPIQDRTAQAAIQRGARVFKPADLFGADDLARAA</sequence>
<dbReference type="RefSeq" id="WP_151000083.1">
    <property type="nucleotide sequence ID" value="NZ_BPQY01000035.1"/>
</dbReference>
<dbReference type="EMBL" id="VZZK01000009">
    <property type="protein sequence ID" value="KAB1079348.1"/>
    <property type="molecule type" value="Genomic_DNA"/>
</dbReference>
<protein>
    <submittedName>
        <fullName evidence="1">Uncharacterized protein</fullName>
    </submittedName>
</protein>
<dbReference type="OrthoDB" id="9907313at2"/>